<dbReference type="Pfam" id="PF22322">
    <property type="entry name" value="DUF6973"/>
    <property type="match status" value="1"/>
</dbReference>
<name>A0A1Y1Y2I5_9FUNG</name>
<dbReference type="OrthoDB" id="9991842at2759"/>
<proteinExistence type="predicted"/>
<dbReference type="Proteomes" id="UP000193498">
    <property type="component" value="Unassembled WGS sequence"/>
</dbReference>
<accession>A0A1Y1Y2I5</accession>
<evidence type="ECO:0000313" key="3">
    <source>
        <dbReference type="Proteomes" id="UP000193498"/>
    </source>
</evidence>
<dbReference type="InParanoid" id="A0A1Y1Y2I5"/>
<evidence type="ECO:0000259" key="1">
    <source>
        <dbReference type="Pfam" id="PF22322"/>
    </source>
</evidence>
<comment type="caution">
    <text evidence="2">The sequence shown here is derived from an EMBL/GenBank/DDBJ whole genome shotgun (WGS) entry which is preliminary data.</text>
</comment>
<organism evidence="2 3">
    <name type="scientific">Basidiobolus meristosporus CBS 931.73</name>
    <dbReference type="NCBI Taxonomy" id="1314790"/>
    <lineage>
        <taxon>Eukaryota</taxon>
        <taxon>Fungi</taxon>
        <taxon>Fungi incertae sedis</taxon>
        <taxon>Zoopagomycota</taxon>
        <taxon>Entomophthoromycotina</taxon>
        <taxon>Basidiobolomycetes</taxon>
        <taxon>Basidiobolales</taxon>
        <taxon>Basidiobolaceae</taxon>
        <taxon>Basidiobolus</taxon>
    </lineage>
</organism>
<dbReference type="InterPro" id="IPR054246">
    <property type="entry name" value="DUF6973"/>
</dbReference>
<feature type="domain" description="DUF6973" evidence="1">
    <location>
        <begin position="2"/>
        <end position="86"/>
    </location>
</feature>
<protein>
    <recommendedName>
        <fullName evidence="1">DUF6973 domain-containing protein</fullName>
    </recommendedName>
</protein>
<sequence>FSSASLHYGKGDAFRHCYWNALMTIRFGADQAQKVADSHEDNGNNLSAESKMDLFNNAQGREIGNLYKTSKSANALAMDGCLDAARKGMLQTIS</sequence>
<evidence type="ECO:0000313" key="2">
    <source>
        <dbReference type="EMBL" id="ORX92095.1"/>
    </source>
</evidence>
<dbReference type="AlphaFoldDB" id="A0A1Y1Y2I5"/>
<gene>
    <name evidence="2" type="ORF">K493DRAFT_226522</name>
</gene>
<keyword evidence="3" id="KW-1185">Reference proteome</keyword>
<dbReference type="EMBL" id="MCFE01000292">
    <property type="protein sequence ID" value="ORX92095.1"/>
    <property type="molecule type" value="Genomic_DNA"/>
</dbReference>
<feature type="non-terminal residue" evidence="2">
    <location>
        <position position="1"/>
    </location>
</feature>
<reference evidence="2 3" key="1">
    <citation type="submission" date="2016-07" db="EMBL/GenBank/DDBJ databases">
        <title>Pervasive Adenine N6-methylation of Active Genes in Fungi.</title>
        <authorList>
            <consortium name="DOE Joint Genome Institute"/>
            <person name="Mondo S.J."/>
            <person name="Dannebaum R.O."/>
            <person name="Kuo R.C."/>
            <person name="Labutti K."/>
            <person name="Haridas S."/>
            <person name="Kuo A."/>
            <person name="Salamov A."/>
            <person name="Ahrendt S.R."/>
            <person name="Lipzen A."/>
            <person name="Sullivan W."/>
            <person name="Andreopoulos W.B."/>
            <person name="Clum A."/>
            <person name="Lindquist E."/>
            <person name="Daum C."/>
            <person name="Ramamoorthy G.K."/>
            <person name="Gryganskyi A."/>
            <person name="Culley D."/>
            <person name="Magnuson J.K."/>
            <person name="James T.Y."/>
            <person name="O'Malley M.A."/>
            <person name="Stajich J.E."/>
            <person name="Spatafora J.W."/>
            <person name="Visel A."/>
            <person name="Grigoriev I.V."/>
        </authorList>
    </citation>
    <scope>NUCLEOTIDE SEQUENCE [LARGE SCALE GENOMIC DNA]</scope>
    <source>
        <strain evidence="2 3">CBS 931.73</strain>
    </source>
</reference>